<feature type="domain" description="Aminomethyltransferase C-terminal" evidence="10">
    <location>
        <begin position="289"/>
        <end position="367"/>
    </location>
</feature>
<organism evidence="11 12">
    <name type="scientific">Luteitalea pratensis</name>
    <dbReference type="NCBI Taxonomy" id="1855912"/>
    <lineage>
        <taxon>Bacteria</taxon>
        <taxon>Pseudomonadati</taxon>
        <taxon>Acidobacteriota</taxon>
        <taxon>Vicinamibacteria</taxon>
        <taxon>Vicinamibacterales</taxon>
        <taxon>Vicinamibacteraceae</taxon>
        <taxon>Luteitalea</taxon>
    </lineage>
</organism>
<evidence type="ECO:0000256" key="7">
    <source>
        <dbReference type="HAMAP-Rule" id="MF_00259"/>
    </source>
</evidence>
<dbReference type="NCBIfam" id="TIGR00528">
    <property type="entry name" value="gcvT"/>
    <property type="match status" value="1"/>
</dbReference>
<comment type="function">
    <text evidence="7">The glycine cleavage system catalyzes the degradation of glycine.</text>
</comment>
<keyword evidence="3 7" id="KW-0032">Aminotransferase</keyword>
<dbReference type="GO" id="GO:0019464">
    <property type="term" value="P:glycine decarboxylation via glycine cleavage system"/>
    <property type="evidence" value="ECO:0007669"/>
    <property type="project" value="UniProtKB-UniRule"/>
</dbReference>
<dbReference type="SUPFAM" id="SSF101790">
    <property type="entry name" value="Aminomethyltransferase beta-barrel domain"/>
    <property type="match status" value="1"/>
</dbReference>
<dbReference type="FunFam" id="2.40.30.110:FF:000003">
    <property type="entry name" value="Aminomethyltransferase"/>
    <property type="match status" value="1"/>
</dbReference>
<evidence type="ECO:0000256" key="3">
    <source>
        <dbReference type="ARBA" id="ARBA00022576"/>
    </source>
</evidence>
<dbReference type="GO" id="GO:0008483">
    <property type="term" value="F:transaminase activity"/>
    <property type="evidence" value="ECO:0007669"/>
    <property type="project" value="UniProtKB-KW"/>
</dbReference>
<proteinExistence type="inferred from homology"/>
<dbReference type="Gene3D" id="2.40.30.110">
    <property type="entry name" value="Aminomethyltransferase beta-barrel domains"/>
    <property type="match status" value="1"/>
</dbReference>
<dbReference type="NCBIfam" id="NF001567">
    <property type="entry name" value="PRK00389.1"/>
    <property type="match status" value="1"/>
</dbReference>
<feature type="binding site" evidence="8">
    <location>
        <position position="203"/>
    </location>
    <ligand>
        <name>substrate</name>
    </ligand>
</feature>
<dbReference type="InterPro" id="IPR022903">
    <property type="entry name" value="GcvT_bac"/>
</dbReference>
<evidence type="ECO:0000256" key="4">
    <source>
        <dbReference type="ARBA" id="ARBA00022679"/>
    </source>
</evidence>
<dbReference type="GO" id="GO:0005829">
    <property type="term" value="C:cytosol"/>
    <property type="evidence" value="ECO:0007669"/>
    <property type="project" value="TreeGrafter"/>
</dbReference>
<dbReference type="PANTHER" id="PTHR43757">
    <property type="entry name" value="AMINOMETHYLTRANSFERASE"/>
    <property type="match status" value="1"/>
</dbReference>
<dbReference type="GO" id="GO:0005960">
    <property type="term" value="C:glycine cleavage complex"/>
    <property type="evidence" value="ECO:0007669"/>
    <property type="project" value="InterPro"/>
</dbReference>
<evidence type="ECO:0000256" key="5">
    <source>
        <dbReference type="ARBA" id="ARBA00031395"/>
    </source>
</evidence>
<dbReference type="Gene3D" id="3.30.1360.120">
    <property type="entry name" value="Probable tRNA modification gtpase trme, domain 1"/>
    <property type="match status" value="1"/>
</dbReference>
<keyword evidence="11" id="KW-0489">Methyltransferase</keyword>
<reference evidence="12" key="2">
    <citation type="submission" date="2016-04" db="EMBL/GenBank/DDBJ databases">
        <title>First Complete Genome Sequence of a Subdivision 6 Acidobacterium.</title>
        <authorList>
            <person name="Huang S."/>
            <person name="Vieira S."/>
            <person name="Bunk B."/>
            <person name="Riedel T."/>
            <person name="Sproeer C."/>
            <person name="Overmann J."/>
        </authorList>
    </citation>
    <scope>NUCLEOTIDE SEQUENCE [LARGE SCALE GENOMIC DNA]</scope>
    <source>
        <strain evidence="12">DSM 100886 HEG_-6_39</strain>
    </source>
</reference>
<dbReference type="PANTHER" id="PTHR43757:SF2">
    <property type="entry name" value="AMINOMETHYLTRANSFERASE, MITOCHONDRIAL"/>
    <property type="match status" value="1"/>
</dbReference>
<dbReference type="PATRIC" id="fig|1813736.3.peg.3657"/>
<dbReference type="InterPro" id="IPR028896">
    <property type="entry name" value="GcvT/YgfZ/DmdA"/>
</dbReference>
<protein>
    <recommendedName>
        <fullName evidence="2 7">Aminomethyltransferase</fullName>
        <ecNumber evidence="2 7">2.1.2.10</ecNumber>
    </recommendedName>
    <alternativeName>
        <fullName evidence="5 7">Glycine cleavage system T protein</fullName>
    </alternativeName>
</protein>
<dbReference type="InterPro" id="IPR027266">
    <property type="entry name" value="TrmE/GcvT-like"/>
</dbReference>
<dbReference type="PIRSF" id="PIRSF006487">
    <property type="entry name" value="GcvT"/>
    <property type="match status" value="1"/>
</dbReference>
<dbReference type="FunFam" id="3.30.70.1400:FF:000001">
    <property type="entry name" value="Aminomethyltransferase"/>
    <property type="match status" value="1"/>
</dbReference>
<gene>
    <name evidence="11" type="primary">gcvT_2</name>
    <name evidence="7" type="synonym">gcvT</name>
    <name evidence="11" type="ORF">LuPra_03448</name>
</gene>
<dbReference type="Gene3D" id="3.30.70.1400">
    <property type="entry name" value="Aminomethyltransferase beta-barrel domains"/>
    <property type="match status" value="1"/>
</dbReference>
<dbReference type="RefSeq" id="WP_110171879.1">
    <property type="nucleotide sequence ID" value="NZ_CP015136.1"/>
</dbReference>
<dbReference type="GO" id="GO:0004047">
    <property type="term" value="F:aminomethyltransferase activity"/>
    <property type="evidence" value="ECO:0007669"/>
    <property type="project" value="UniProtKB-UniRule"/>
</dbReference>
<evidence type="ECO:0000256" key="8">
    <source>
        <dbReference type="PIRSR" id="PIRSR006487-1"/>
    </source>
</evidence>
<keyword evidence="4 7" id="KW-0808">Transferase</keyword>
<dbReference type="GO" id="GO:0032259">
    <property type="term" value="P:methylation"/>
    <property type="evidence" value="ECO:0007669"/>
    <property type="project" value="UniProtKB-KW"/>
</dbReference>
<dbReference type="InterPro" id="IPR006222">
    <property type="entry name" value="GCVT_N"/>
</dbReference>
<evidence type="ECO:0000259" key="10">
    <source>
        <dbReference type="Pfam" id="PF08669"/>
    </source>
</evidence>
<evidence type="ECO:0000313" key="12">
    <source>
        <dbReference type="Proteomes" id="UP000076079"/>
    </source>
</evidence>
<comment type="subunit">
    <text evidence="7">The glycine cleavage system is composed of four proteins: P, T, L and H.</text>
</comment>
<sequence>MSDTQTALKQTPLHATHLGHKARMVPFGGWDMPVEYSGITDEHMAVRTRAGLFDVSHMGEIEIAGADALAAVQKISSNDAARLAIGQIHYSALTTPAGTFVDDLLVYRLADDHFLLVVNASNIEKDYAWIRGQVAEFADAPAVNTSNRYALLALQGPAALEVLQTLTSVPLAEMKYYWFATGEVAGVRVTISRTGYTGEDGFEVFVPPAQAAHVWQAMLRAGEAANVIPAGLGARDTLRLEASMRLFGNDMDETTTVLEAGLGWIVGWKKDAFNGAEVLRAQKAAGADRTLVGLEMVDRAIARHGYPVMIDGEALGTVTSGTQTPFLKKAIGMAYVPAAMAEPDRQIHVDVRGRLAAARIVPMPFYKRPRS</sequence>
<accession>A0A143PQ23</accession>
<dbReference type="STRING" id="1855912.LuPra_03448"/>
<dbReference type="HAMAP" id="MF_00259">
    <property type="entry name" value="GcvT"/>
    <property type="match status" value="1"/>
</dbReference>
<evidence type="ECO:0000256" key="6">
    <source>
        <dbReference type="ARBA" id="ARBA00047665"/>
    </source>
</evidence>
<dbReference type="SUPFAM" id="SSF103025">
    <property type="entry name" value="Folate-binding domain"/>
    <property type="match status" value="1"/>
</dbReference>
<keyword evidence="12" id="KW-1185">Reference proteome</keyword>
<evidence type="ECO:0000313" key="11">
    <source>
        <dbReference type="EMBL" id="AMY10218.1"/>
    </source>
</evidence>
<dbReference type="InterPro" id="IPR013977">
    <property type="entry name" value="GcvT_C"/>
</dbReference>
<dbReference type="EMBL" id="CP015136">
    <property type="protein sequence ID" value="AMY10218.1"/>
    <property type="molecule type" value="Genomic_DNA"/>
</dbReference>
<dbReference type="Pfam" id="PF08669">
    <property type="entry name" value="GCV_T_C"/>
    <property type="match status" value="1"/>
</dbReference>
<dbReference type="EC" id="2.1.2.10" evidence="2 7"/>
<name>A0A143PQ23_LUTPR</name>
<evidence type="ECO:0000256" key="2">
    <source>
        <dbReference type="ARBA" id="ARBA00012616"/>
    </source>
</evidence>
<dbReference type="OrthoDB" id="9774591at2"/>
<dbReference type="Proteomes" id="UP000076079">
    <property type="component" value="Chromosome"/>
</dbReference>
<dbReference type="Pfam" id="PF01571">
    <property type="entry name" value="GCV_T"/>
    <property type="match status" value="1"/>
</dbReference>
<dbReference type="AlphaFoldDB" id="A0A143PQ23"/>
<dbReference type="GO" id="GO:0008168">
    <property type="term" value="F:methyltransferase activity"/>
    <property type="evidence" value="ECO:0007669"/>
    <property type="project" value="UniProtKB-KW"/>
</dbReference>
<dbReference type="Gene3D" id="4.10.1250.10">
    <property type="entry name" value="Aminomethyltransferase fragment"/>
    <property type="match status" value="1"/>
</dbReference>
<dbReference type="InterPro" id="IPR029043">
    <property type="entry name" value="GcvT/YgfZ_C"/>
</dbReference>
<reference evidence="11 12" key="1">
    <citation type="journal article" date="2016" name="Genome Announc.">
        <title>First Complete Genome Sequence of a Subdivision 6 Acidobacterium Strain.</title>
        <authorList>
            <person name="Huang S."/>
            <person name="Vieira S."/>
            <person name="Bunk B."/>
            <person name="Riedel T."/>
            <person name="Sproer C."/>
            <person name="Overmann J."/>
        </authorList>
    </citation>
    <scope>NUCLEOTIDE SEQUENCE [LARGE SCALE GENOMIC DNA]</scope>
    <source>
        <strain evidence="12">DSM 100886 HEG_-6_39</strain>
    </source>
</reference>
<evidence type="ECO:0000256" key="1">
    <source>
        <dbReference type="ARBA" id="ARBA00008609"/>
    </source>
</evidence>
<comment type="catalytic activity">
    <reaction evidence="6 7">
        <text>N(6)-[(R)-S(8)-aminomethyldihydrolipoyl]-L-lysyl-[protein] + (6S)-5,6,7,8-tetrahydrofolate = N(6)-[(R)-dihydrolipoyl]-L-lysyl-[protein] + (6R)-5,10-methylene-5,6,7,8-tetrahydrofolate + NH4(+)</text>
        <dbReference type="Rhea" id="RHEA:16945"/>
        <dbReference type="Rhea" id="RHEA-COMP:10475"/>
        <dbReference type="Rhea" id="RHEA-COMP:10492"/>
        <dbReference type="ChEBI" id="CHEBI:15636"/>
        <dbReference type="ChEBI" id="CHEBI:28938"/>
        <dbReference type="ChEBI" id="CHEBI:57453"/>
        <dbReference type="ChEBI" id="CHEBI:83100"/>
        <dbReference type="ChEBI" id="CHEBI:83143"/>
        <dbReference type="EC" id="2.1.2.10"/>
    </reaction>
</comment>
<dbReference type="InterPro" id="IPR006223">
    <property type="entry name" value="GcvT"/>
</dbReference>
<feature type="domain" description="GCVT N-terminal" evidence="9">
    <location>
        <begin position="13"/>
        <end position="270"/>
    </location>
</feature>
<evidence type="ECO:0000259" key="9">
    <source>
        <dbReference type="Pfam" id="PF01571"/>
    </source>
</evidence>
<comment type="similarity">
    <text evidence="1 7">Belongs to the GcvT family.</text>
</comment>
<dbReference type="KEGG" id="abac:LuPra_03448"/>